<dbReference type="InterPro" id="IPR009297">
    <property type="entry name" value="DUF952"/>
</dbReference>
<protein>
    <submittedName>
        <fullName evidence="1">DUF952 domain-containing protein</fullName>
    </submittedName>
</protein>
<dbReference type="Pfam" id="PF06108">
    <property type="entry name" value="DUF952"/>
    <property type="match status" value="1"/>
</dbReference>
<accession>A0A849A2G1</accession>
<reference evidence="1 2" key="1">
    <citation type="submission" date="2020-05" db="EMBL/GenBank/DDBJ databases">
        <title>Nakamurella sp. DB0629 isolated from air conditioner.</title>
        <authorList>
            <person name="Kim D.H."/>
            <person name="Kim D.-U."/>
        </authorList>
    </citation>
    <scope>NUCLEOTIDE SEQUENCE [LARGE SCALE GENOMIC DNA]</scope>
    <source>
        <strain evidence="1 2">DB0629</strain>
    </source>
</reference>
<evidence type="ECO:0000313" key="2">
    <source>
        <dbReference type="Proteomes" id="UP000562984"/>
    </source>
</evidence>
<gene>
    <name evidence="1" type="ORF">HKD39_00730</name>
</gene>
<evidence type="ECO:0000313" key="1">
    <source>
        <dbReference type="EMBL" id="NNG34267.1"/>
    </source>
</evidence>
<organism evidence="1 2">
    <name type="scientific">Nakamurella aerolata</name>
    <dbReference type="NCBI Taxonomy" id="1656892"/>
    <lineage>
        <taxon>Bacteria</taxon>
        <taxon>Bacillati</taxon>
        <taxon>Actinomycetota</taxon>
        <taxon>Actinomycetes</taxon>
        <taxon>Nakamurellales</taxon>
        <taxon>Nakamurellaceae</taxon>
        <taxon>Nakamurella</taxon>
    </lineage>
</organism>
<keyword evidence="2" id="KW-1185">Reference proteome</keyword>
<name>A0A849A2G1_9ACTN</name>
<proteinExistence type="predicted"/>
<dbReference type="SUPFAM" id="SSF56399">
    <property type="entry name" value="ADP-ribosylation"/>
    <property type="match status" value="1"/>
</dbReference>
<comment type="caution">
    <text evidence="1">The sequence shown here is derived from an EMBL/GenBank/DDBJ whole genome shotgun (WGS) entry which is preliminary data.</text>
</comment>
<sequence>MYHYTVESDWEAATAAGEYRVSGRGLTLDGEGFIHFCYAGQRPGVWQRFWADIDLAAEPVVLLTVDPDDLDPQLLKDENTSGGTELFPHLYGPLPVEAVTAVHAVDAAGNPV</sequence>
<dbReference type="AlphaFoldDB" id="A0A849A2G1"/>
<dbReference type="EMBL" id="JABEND010000001">
    <property type="protein sequence ID" value="NNG34267.1"/>
    <property type="molecule type" value="Genomic_DNA"/>
</dbReference>
<dbReference type="Gene3D" id="3.20.170.20">
    <property type="entry name" value="Protein of unknown function DUF952"/>
    <property type="match status" value="1"/>
</dbReference>
<dbReference type="Proteomes" id="UP000562984">
    <property type="component" value="Unassembled WGS sequence"/>
</dbReference>